<feature type="compositionally biased region" description="Polar residues" evidence="1">
    <location>
        <begin position="190"/>
        <end position="200"/>
    </location>
</feature>
<sequence length="276" mass="29537">MFSSRLCCASTGGVGPPAGFAALSSVAGPPDSGFGVFSGVFPNSSRSLLGACRVFASAGVITGEDWPASSRLPTYSAQIRSPSESSGSPEILRQKKLQTTLIASRMQSFTADSFTVPSSLMYFLSVAHSFFSNFSQLTTKYPCGTLSRPVTSGIDDTTAAPPHHSTQRAHTSSTRPVIIAITPVTCLQPSAKTNNTSTQSECKEERKVTQSATHCHRMVINGSSQKKRTPKKTDGIITTAGLAHRPSNQKLNKQEKTQQQKTENKRVESPARLPEN</sequence>
<evidence type="ECO:0000256" key="1">
    <source>
        <dbReference type="SAM" id="MobiDB-lite"/>
    </source>
</evidence>
<reference evidence="2 3" key="1">
    <citation type="journal article" date="2014" name="Genome Announc.">
        <title>Trypanosoma cruzi Clone Dm28c Draft Genome Sequence.</title>
        <authorList>
            <person name="Grisard E.C."/>
            <person name="Teixeira S.M."/>
            <person name="de Almeida L.G."/>
            <person name="Stoco P.H."/>
            <person name="Gerber A.L."/>
            <person name="Talavera-Lopez C."/>
            <person name="Lima O.C."/>
            <person name="Andersson B."/>
            <person name="de Vasconcelos A.T."/>
        </authorList>
    </citation>
    <scope>NUCLEOTIDE SEQUENCE [LARGE SCALE GENOMIC DNA]</scope>
    <source>
        <strain evidence="2 3">Dm28c</strain>
    </source>
</reference>
<feature type="compositionally biased region" description="Basic and acidic residues" evidence="1">
    <location>
        <begin position="252"/>
        <end position="276"/>
    </location>
</feature>
<name>V5AQ46_TRYCR</name>
<evidence type="ECO:0000313" key="2">
    <source>
        <dbReference type="EMBL" id="ESS62890.1"/>
    </source>
</evidence>
<dbReference type="AlphaFoldDB" id="V5AQ46"/>
<evidence type="ECO:0000313" key="3">
    <source>
        <dbReference type="Proteomes" id="UP000017861"/>
    </source>
</evidence>
<dbReference type="EMBL" id="AYLP01000155">
    <property type="protein sequence ID" value="ESS62890.1"/>
    <property type="molecule type" value="Genomic_DNA"/>
</dbReference>
<proteinExistence type="predicted"/>
<gene>
    <name evidence="2" type="ORF">TCDM_09399</name>
</gene>
<dbReference type="VEuPathDB" id="TriTrypDB:TCDM_09399"/>
<comment type="caution">
    <text evidence="2">The sequence shown here is derived from an EMBL/GenBank/DDBJ whole genome shotgun (WGS) entry which is preliminary data.</text>
</comment>
<feature type="region of interest" description="Disordered" evidence="1">
    <location>
        <begin position="190"/>
        <end position="276"/>
    </location>
</feature>
<protein>
    <submittedName>
        <fullName evidence="2">Uncharacterized protein</fullName>
    </submittedName>
</protein>
<organism evidence="2 3">
    <name type="scientific">Trypanosoma cruzi Dm28c</name>
    <dbReference type="NCBI Taxonomy" id="1416333"/>
    <lineage>
        <taxon>Eukaryota</taxon>
        <taxon>Discoba</taxon>
        <taxon>Euglenozoa</taxon>
        <taxon>Kinetoplastea</taxon>
        <taxon>Metakinetoplastina</taxon>
        <taxon>Trypanosomatida</taxon>
        <taxon>Trypanosomatidae</taxon>
        <taxon>Trypanosoma</taxon>
        <taxon>Schizotrypanum</taxon>
    </lineage>
</organism>
<accession>V5AQ46</accession>
<dbReference type="Proteomes" id="UP000017861">
    <property type="component" value="Unassembled WGS sequence"/>
</dbReference>